<dbReference type="EMBL" id="LNYU01000035">
    <property type="protein sequence ID" value="KTD62660.1"/>
    <property type="molecule type" value="Genomic_DNA"/>
</dbReference>
<evidence type="ECO:0000256" key="1">
    <source>
        <dbReference type="SAM" id="Phobius"/>
    </source>
</evidence>
<dbReference type="OrthoDB" id="10013925at2"/>
<proteinExistence type="predicted"/>
<name>A0A0W0Z0J5_9GAMM</name>
<feature type="transmembrane region" description="Helical" evidence="1">
    <location>
        <begin position="43"/>
        <end position="67"/>
    </location>
</feature>
<protein>
    <submittedName>
        <fullName evidence="2">Uncharacterized protein</fullName>
    </submittedName>
</protein>
<comment type="caution">
    <text evidence="2">The sequence shown here is derived from an EMBL/GenBank/DDBJ whole genome shotgun (WGS) entry which is preliminary data.</text>
</comment>
<accession>A0A0W0Z0J5</accession>
<sequence>MSRFAGGKGTRHFNKKGNIMTPLNWLAAIVTSSLFAIPKINSIVIISLIVALVFLVVFFYAGMYVYWSITDPNRLQSEQYNIETKEMALRIEPSDIIEAIENKAEIITMNKTD</sequence>
<gene>
    <name evidence="2" type="ORF">Lsan_1797</name>
</gene>
<feature type="transmembrane region" description="Helical" evidence="1">
    <location>
        <begin position="21"/>
        <end position="37"/>
    </location>
</feature>
<dbReference type="PATRIC" id="fig|45074.5.peg.1911"/>
<dbReference type="STRING" id="45074.Lsan_1797"/>
<dbReference type="AlphaFoldDB" id="A0A0W0Z0J5"/>
<keyword evidence="1" id="KW-0472">Membrane</keyword>
<evidence type="ECO:0000313" key="3">
    <source>
        <dbReference type="Proteomes" id="UP000054703"/>
    </source>
</evidence>
<dbReference type="RefSeq" id="WP_058514081.1">
    <property type="nucleotide sequence ID" value="NZ_CAAAIH010000042.1"/>
</dbReference>
<evidence type="ECO:0000313" key="2">
    <source>
        <dbReference type="EMBL" id="KTD62660.1"/>
    </source>
</evidence>
<keyword evidence="1" id="KW-0812">Transmembrane</keyword>
<reference evidence="2 3" key="1">
    <citation type="submission" date="2015-11" db="EMBL/GenBank/DDBJ databases">
        <title>Genomic analysis of 38 Legionella species identifies large and diverse effector repertoires.</title>
        <authorList>
            <person name="Burstein D."/>
            <person name="Amaro F."/>
            <person name="Zusman T."/>
            <person name="Lifshitz Z."/>
            <person name="Cohen O."/>
            <person name="Gilbert J.A."/>
            <person name="Pupko T."/>
            <person name="Shuman H.A."/>
            <person name="Segal G."/>
        </authorList>
    </citation>
    <scope>NUCLEOTIDE SEQUENCE [LARGE SCALE GENOMIC DNA]</scope>
    <source>
        <strain evidence="2 3">SC-63-C7</strain>
    </source>
</reference>
<keyword evidence="1" id="KW-1133">Transmembrane helix</keyword>
<dbReference type="Proteomes" id="UP000054703">
    <property type="component" value="Unassembled WGS sequence"/>
</dbReference>
<organism evidence="2 3">
    <name type="scientific">Legionella santicrucis</name>
    <dbReference type="NCBI Taxonomy" id="45074"/>
    <lineage>
        <taxon>Bacteria</taxon>
        <taxon>Pseudomonadati</taxon>
        <taxon>Pseudomonadota</taxon>
        <taxon>Gammaproteobacteria</taxon>
        <taxon>Legionellales</taxon>
        <taxon>Legionellaceae</taxon>
        <taxon>Legionella</taxon>
    </lineage>
</organism>
<keyword evidence="3" id="KW-1185">Reference proteome</keyword>